<comment type="caution">
    <text evidence="1">The sequence shown here is derived from an EMBL/GenBank/DDBJ whole genome shotgun (WGS) entry which is preliminary data.</text>
</comment>
<protein>
    <submittedName>
        <fullName evidence="1">Uncharacterized protein</fullName>
    </submittedName>
</protein>
<dbReference type="EMBL" id="JBBPBM010000047">
    <property type="protein sequence ID" value="KAK8521578.1"/>
    <property type="molecule type" value="Genomic_DNA"/>
</dbReference>
<gene>
    <name evidence="1" type="ORF">V6N12_031472</name>
</gene>
<name>A0ABR2CPC6_9ROSI</name>
<organism evidence="1 2">
    <name type="scientific">Hibiscus sabdariffa</name>
    <name type="common">roselle</name>
    <dbReference type="NCBI Taxonomy" id="183260"/>
    <lineage>
        <taxon>Eukaryota</taxon>
        <taxon>Viridiplantae</taxon>
        <taxon>Streptophyta</taxon>
        <taxon>Embryophyta</taxon>
        <taxon>Tracheophyta</taxon>
        <taxon>Spermatophyta</taxon>
        <taxon>Magnoliopsida</taxon>
        <taxon>eudicotyledons</taxon>
        <taxon>Gunneridae</taxon>
        <taxon>Pentapetalae</taxon>
        <taxon>rosids</taxon>
        <taxon>malvids</taxon>
        <taxon>Malvales</taxon>
        <taxon>Malvaceae</taxon>
        <taxon>Malvoideae</taxon>
        <taxon>Hibiscus</taxon>
    </lineage>
</organism>
<reference evidence="1 2" key="1">
    <citation type="journal article" date="2024" name="G3 (Bethesda)">
        <title>Genome assembly of Hibiscus sabdariffa L. provides insights into metabolisms of medicinal natural products.</title>
        <authorList>
            <person name="Kim T."/>
        </authorList>
    </citation>
    <scope>NUCLEOTIDE SEQUENCE [LARGE SCALE GENOMIC DNA]</scope>
    <source>
        <strain evidence="1">TK-2024</strain>
        <tissue evidence="1">Old leaves</tissue>
    </source>
</reference>
<dbReference type="Proteomes" id="UP001472677">
    <property type="component" value="Unassembled WGS sequence"/>
</dbReference>
<evidence type="ECO:0000313" key="2">
    <source>
        <dbReference type="Proteomes" id="UP001472677"/>
    </source>
</evidence>
<proteinExistence type="predicted"/>
<accession>A0ABR2CPC6</accession>
<evidence type="ECO:0000313" key="1">
    <source>
        <dbReference type="EMBL" id="KAK8521578.1"/>
    </source>
</evidence>
<sequence length="150" mass="17816">MEGVWLRMRHEDVSDSLVRKLREMKMVIKEWNCESFGNVNEKYQILVAEIEELDTRLNIGEMGSSELNRKREQARIRIVRNGIRGTQYNWRWETELERVKFLFAREFRRHVLRVKMNGGVDLNVAFSVLSLDQRVGLEQEFSEAEVKATI</sequence>
<keyword evidence="2" id="KW-1185">Reference proteome</keyword>